<organism evidence="1 2">
    <name type="scientific">Dermacentor silvarum</name>
    <name type="common">Tick</name>
    <dbReference type="NCBI Taxonomy" id="543639"/>
    <lineage>
        <taxon>Eukaryota</taxon>
        <taxon>Metazoa</taxon>
        <taxon>Ecdysozoa</taxon>
        <taxon>Arthropoda</taxon>
        <taxon>Chelicerata</taxon>
        <taxon>Arachnida</taxon>
        <taxon>Acari</taxon>
        <taxon>Parasitiformes</taxon>
        <taxon>Ixodida</taxon>
        <taxon>Ixodoidea</taxon>
        <taxon>Ixodidae</taxon>
        <taxon>Rhipicephalinae</taxon>
        <taxon>Dermacentor</taxon>
    </lineage>
</organism>
<keyword evidence="2" id="KW-1185">Reference proteome</keyword>
<proteinExistence type="predicted"/>
<comment type="caution">
    <text evidence="1">The sequence shown here is derived from an EMBL/GenBank/DDBJ whole genome shotgun (WGS) entry which is preliminary data.</text>
</comment>
<dbReference type="EMBL" id="CM023477">
    <property type="protein sequence ID" value="KAH7936826.1"/>
    <property type="molecule type" value="Genomic_DNA"/>
</dbReference>
<reference evidence="1" key="1">
    <citation type="submission" date="2020-05" db="EMBL/GenBank/DDBJ databases">
        <title>Large-scale comparative analyses of tick genomes elucidate their genetic diversity and vector capacities.</title>
        <authorList>
            <person name="Jia N."/>
            <person name="Wang J."/>
            <person name="Shi W."/>
            <person name="Du L."/>
            <person name="Sun Y."/>
            <person name="Zhan W."/>
            <person name="Jiang J."/>
            <person name="Wang Q."/>
            <person name="Zhang B."/>
            <person name="Ji P."/>
            <person name="Sakyi L.B."/>
            <person name="Cui X."/>
            <person name="Yuan T."/>
            <person name="Jiang B."/>
            <person name="Yang W."/>
            <person name="Lam T.T.-Y."/>
            <person name="Chang Q."/>
            <person name="Ding S."/>
            <person name="Wang X."/>
            <person name="Zhu J."/>
            <person name="Ruan X."/>
            <person name="Zhao L."/>
            <person name="Wei J."/>
            <person name="Que T."/>
            <person name="Du C."/>
            <person name="Cheng J."/>
            <person name="Dai P."/>
            <person name="Han X."/>
            <person name="Huang E."/>
            <person name="Gao Y."/>
            <person name="Liu J."/>
            <person name="Shao H."/>
            <person name="Ye R."/>
            <person name="Li L."/>
            <person name="Wei W."/>
            <person name="Wang X."/>
            <person name="Wang C."/>
            <person name="Yang T."/>
            <person name="Huo Q."/>
            <person name="Li W."/>
            <person name="Guo W."/>
            <person name="Chen H."/>
            <person name="Zhou L."/>
            <person name="Ni X."/>
            <person name="Tian J."/>
            <person name="Zhou Y."/>
            <person name="Sheng Y."/>
            <person name="Liu T."/>
            <person name="Pan Y."/>
            <person name="Xia L."/>
            <person name="Li J."/>
            <person name="Zhao F."/>
            <person name="Cao W."/>
        </authorList>
    </citation>
    <scope>NUCLEOTIDE SEQUENCE</scope>
    <source>
        <strain evidence="1">Dsil-2018</strain>
    </source>
</reference>
<accession>A0ACB8C7D1</accession>
<evidence type="ECO:0000313" key="2">
    <source>
        <dbReference type="Proteomes" id="UP000821865"/>
    </source>
</evidence>
<gene>
    <name evidence="1" type="ORF">HPB49_005672</name>
</gene>
<evidence type="ECO:0000313" key="1">
    <source>
        <dbReference type="EMBL" id="KAH7936826.1"/>
    </source>
</evidence>
<dbReference type="Proteomes" id="UP000821865">
    <property type="component" value="Chromosome 8"/>
</dbReference>
<protein>
    <submittedName>
        <fullName evidence="1">Uncharacterized protein</fullName>
    </submittedName>
</protein>
<sequence length="435" mass="48124">MGQQQQPTRQHPQQASRKSAEKHNSTFSAGTDTKVSWPAVGATPIAPPNTQSPAYEDLLAENFKRKQELAAVKALQAKDSTQLHALMARIGSPPESTELHSQTNPNRQATPKIPPSLTTPTDSAVTREEIREMLPALSQQLSQQFSIVFTQHLTQFGARLDSLETRLNTQIAETGGNIRRKRATRSSRTTEDQVPLRLSLESLAPELYSTPALPESYPGSPLVATVSAGIFEWTRPVPREQWDPRDPVMLEAAKPYEQVEQQTGYTFRDKGFLLMAFTHHSFPAAERKVPACMHPMDTLGDALLKYFLAAKLYGCIHPLCPRSLHDARSRIDSNYSLGLIATRHGWQRLLRSGSATLSDTIVNYVRSLENADYPGDESKVPPKPLADTCEALIGAVYLDSNLDLGATWHAVYPLLQPHVDHEIAAVAANSALYFF</sequence>
<name>A0ACB8C7D1_DERSI</name>